<dbReference type="SUPFAM" id="SSF53098">
    <property type="entry name" value="Ribonuclease H-like"/>
    <property type="match status" value="1"/>
</dbReference>
<dbReference type="InterPro" id="IPR036397">
    <property type="entry name" value="RNaseH_sf"/>
</dbReference>
<dbReference type="RefSeq" id="WP_121699435.1">
    <property type="nucleotide sequence ID" value="NZ_JBCLPP010000011.1"/>
</dbReference>
<keyword evidence="3" id="KW-1185">Reference proteome</keyword>
<dbReference type="PANTHER" id="PTHR30231:SF41">
    <property type="entry name" value="DNA POLYMERASE III SUBUNIT EPSILON"/>
    <property type="match status" value="1"/>
</dbReference>
<evidence type="ECO:0000313" key="2">
    <source>
        <dbReference type="EMBL" id="MEY8245026.1"/>
    </source>
</evidence>
<dbReference type="InterPro" id="IPR013520">
    <property type="entry name" value="Ribonucl_H"/>
</dbReference>
<dbReference type="Pfam" id="PF20600">
    <property type="entry name" value="ExoX-like_C"/>
    <property type="match status" value="1"/>
</dbReference>
<dbReference type="InterPro" id="IPR046768">
    <property type="entry name" value="ExoX-like_C"/>
</dbReference>
<dbReference type="InterPro" id="IPR012337">
    <property type="entry name" value="RNaseH-like_sf"/>
</dbReference>
<comment type="caution">
    <text evidence="2">The sequence shown here is derived from an EMBL/GenBank/DDBJ whole genome shotgun (WGS) entry which is preliminary data.</text>
</comment>
<keyword evidence="2" id="KW-0269">Exonuclease</keyword>
<keyword evidence="2" id="KW-0378">Hydrolase</keyword>
<name>A0ABV4CW20_9BACT</name>
<gene>
    <name evidence="2" type="ORF">AAK873_05265</name>
</gene>
<dbReference type="GO" id="GO:0004527">
    <property type="term" value="F:exonuclease activity"/>
    <property type="evidence" value="ECO:0007669"/>
    <property type="project" value="UniProtKB-KW"/>
</dbReference>
<dbReference type="Pfam" id="PF00929">
    <property type="entry name" value="RNase_T"/>
    <property type="match status" value="1"/>
</dbReference>
<reference evidence="2 3" key="1">
    <citation type="submission" date="2024-03" db="EMBL/GenBank/DDBJ databases">
        <title>Mouse gut bacterial collection (mGBC) of GemPharmatech.</title>
        <authorList>
            <person name="He Y."/>
            <person name="Dong L."/>
            <person name="Wu D."/>
            <person name="Gao X."/>
            <person name="Lin Z."/>
        </authorList>
    </citation>
    <scope>NUCLEOTIDE SEQUENCE [LARGE SCALE GENOMIC DNA]</scope>
    <source>
        <strain evidence="2 3">54-13</strain>
    </source>
</reference>
<sequence>MELNLRNPIVFFDLETTGTNILRDKIVEISYIKVMPSGAETERTLRINPGIPIPAEATAVHHITDEDVKECPTFKQVAQDLAKVFLGCDIAGFNSNRFDVPLLMQEFSLAGVDIDLARHKFIDVQNIFHKMEQRTLVAAYKFYCGKDLEEAHSANADTRATYEVLKAQLDRYPSLKNDIAYLSEFSCHNKNADLMGRIIFNNEDKEVFNFGKYKGEEVEKVFRRDPGYYSWMMQGEFAENTKQVITRIRMRMK</sequence>
<accession>A0ABV4CW20</accession>
<dbReference type="CDD" id="cd06127">
    <property type="entry name" value="DEDDh"/>
    <property type="match status" value="1"/>
</dbReference>
<dbReference type="Proteomes" id="UP001565200">
    <property type="component" value="Unassembled WGS sequence"/>
</dbReference>
<protein>
    <submittedName>
        <fullName evidence="2">3'-5' exonuclease</fullName>
    </submittedName>
</protein>
<organism evidence="2 3">
    <name type="scientific">Heminiphilus faecis</name>
    <dbReference type="NCBI Taxonomy" id="2601703"/>
    <lineage>
        <taxon>Bacteria</taxon>
        <taxon>Pseudomonadati</taxon>
        <taxon>Bacteroidota</taxon>
        <taxon>Bacteroidia</taxon>
        <taxon>Bacteroidales</taxon>
        <taxon>Muribaculaceae</taxon>
        <taxon>Heminiphilus</taxon>
    </lineage>
</organism>
<dbReference type="SMART" id="SM00479">
    <property type="entry name" value="EXOIII"/>
    <property type="match status" value="1"/>
</dbReference>
<feature type="domain" description="Exonuclease" evidence="1">
    <location>
        <begin position="8"/>
        <end position="174"/>
    </location>
</feature>
<dbReference type="PANTHER" id="PTHR30231">
    <property type="entry name" value="DNA POLYMERASE III SUBUNIT EPSILON"/>
    <property type="match status" value="1"/>
</dbReference>
<evidence type="ECO:0000259" key="1">
    <source>
        <dbReference type="SMART" id="SM00479"/>
    </source>
</evidence>
<keyword evidence="2" id="KW-0540">Nuclease</keyword>
<dbReference type="Gene3D" id="3.30.420.10">
    <property type="entry name" value="Ribonuclease H-like superfamily/Ribonuclease H"/>
    <property type="match status" value="1"/>
</dbReference>
<proteinExistence type="predicted"/>
<dbReference type="EMBL" id="JBCLPP010000011">
    <property type="protein sequence ID" value="MEY8245026.1"/>
    <property type="molecule type" value="Genomic_DNA"/>
</dbReference>
<evidence type="ECO:0000313" key="3">
    <source>
        <dbReference type="Proteomes" id="UP001565200"/>
    </source>
</evidence>